<keyword evidence="3" id="KW-1185">Reference proteome</keyword>
<dbReference type="Proteomes" id="UP000688947">
    <property type="component" value="Unassembled WGS sequence"/>
</dbReference>
<evidence type="ECO:0008006" key="4">
    <source>
        <dbReference type="Google" id="ProtNLM"/>
    </source>
</evidence>
<proteinExistence type="predicted"/>
<evidence type="ECO:0000313" key="2">
    <source>
        <dbReference type="EMBL" id="RAW31353.1"/>
    </source>
</evidence>
<dbReference type="EMBL" id="JAENGZ010001620">
    <property type="protein sequence ID" value="KAG6947108.1"/>
    <property type="molecule type" value="Genomic_DNA"/>
</dbReference>
<dbReference type="AlphaFoldDB" id="A0A329S3D7"/>
<protein>
    <recommendedName>
        <fullName evidence="4">BED-type domain-containing protein</fullName>
    </recommendedName>
</protein>
<accession>A0A329S3D7</accession>
<dbReference type="OrthoDB" id="89662at2759"/>
<dbReference type="Proteomes" id="UP000251314">
    <property type="component" value="Unassembled WGS sequence"/>
</dbReference>
<sequence>MSIASFFSAPAPELKSKTVVEMMFREPNVDGRVCNACNFFVKQMKKAGYTNLHSHLTSKHRGYEDVVRKSLLENRRISMKMFVDCHALATYQWMILVVHKNFTFAYVDDERVRAAIKV</sequence>
<dbReference type="EMBL" id="MJFZ01000326">
    <property type="protein sequence ID" value="RAW31353.1"/>
    <property type="molecule type" value="Genomic_DNA"/>
</dbReference>
<evidence type="ECO:0000313" key="1">
    <source>
        <dbReference type="EMBL" id="KAG6947108.1"/>
    </source>
</evidence>
<name>A0A329S3D7_9STRA</name>
<gene>
    <name evidence="1" type="ORF">JG687_00016323</name>
    <name evidence="2" type="ORF">PC110_g12290</name>
</gene>
<reference evidence="1" key="2">
    <citation type="submission" date="2021-01" db="EMBL/GenBank/DDBJ databases">
        <title>Phytophthora aleatoria, a newly-described species from Pinus radiata is distinct from Phytophthora cactorum isolates based on comparative genomics.</title>
        <authorList>
            <person name="Mcdougal R."/>
            <person name="Panda P."/>
            <person name="Williams N."/>
            <person name="Studholme D.J."/>
        </authorList>
    </citation>
    <scope>NUCLEOTIDE SEQUENCE</scope>
    <source>
        <strain evidence="1">NZFS 3830</strain>
    </source>
</reference>
<comment type="caution">
    <text evidence="2">The sequence shown here is derived from an EMBL/GenBank/DDBJ whole genome shotgun (WGS) entry which is preliminary data.</text>
</comment>
<organism evidence="2 3">
    <name type="scientific">Phytophthora cactorum</name>
    <dbReference type="NCBI Taxonomy" id="29920"/>
    <lineage>
        <taxon>Eukaryota</taxon>
        <taxon>Sar</taxon>
        <taxon>Stramenopiles</taxon>
        <taxon>Oomycota</taxon>
        <taxon>Peronosporomycetes</taxon>
        <taxon>Peronosporales</taxon>
        <taxon>Peronosporaceae</taxon>
        <taxon>Phytophthora</taxon>
    </lineage>
</organism>
<dbReference type="VEuPathDB" id="FungiDB:PC110_g12290"/>
<dbReference type="STRING" id="29920.A0A329S3D7"/>
<reference evidence="2 3" key="1">
    <citation type="submission" date="2018-01" db="EMBL/GenBank/DDBJ databases">
        <title>Draft genome of the strawberry crown rot pathogen Phytophthora cactorum.</title>
        <authorList>
            <person name="Armitage A.D."/>
            <person name="Lysoe E."/>
            <person name="Nellist C.F."/>
            <person name="Harrison R.J."/>
            <person name="Brurberg M.B."/>
        </authorList>
    </citation>
    <scope>NUCLEOTIDE SEQUENCE [LARGE SCALE GENOMIC DNA]</scope>
    <source>
        <strain evidence="2 3">10300</strain>
    </source>
</reference>
<evidence type="ECO:0000313" key="3">
    <source>
        <dbReference type="Proteomes" id="UP000251314"/>
    </source>
</evidence>